<evidence type="ECO:0000256" key="1">
    <source>
        <dbReference type="SAM" id="Phobius"/>
    </source>
</evidence>
<evidence type="ECO:0000313" key="2">
    <source>
        <dbReference type="EMBL" id="ACV11687.1"/>
    </source>
</evidence>
<dbReference type="KEGG" id="hut:Huta_1512"/>
<dbReference type="GeneID" id="8383791"/>
<dbReference type="Proteomes" id="UP000002071">
    <property type="component" value="Chromosome"/>
</dbReference>
<feature type="transmembrane region" description="Helical" evidence="1">
    <location>
        <begin position="58"/>
        <end position="81"/>
    </location>
</feature>
<accession>C7NPA0</accession>
<sequence length="135" mass="14647">MSTVTDAQGRTREQRSSKIGFVSVLTAFYAIVTLLSGAFVVAALLFGGRYLLYGVQNVLIVIALMAFLFSGLFAAVAYCLWKRTPRSRMLGYAVHVPSLVGPIPILLVGNFWVAPSIVLSGMAIYFLYDEGGAFQ</sequence>
<dbReference type="STRING" id="519442.Huta_1512"/>
<keyword evidence="3" id="KW-1185">Reference proteome</keyword>
<dbReference type="EMBL" id="CP001687">
    <property type="protein sequence ID" value="ACV11687.1"/>
    <property type="molecule type" value="Genomic_DNA"/>
</dbReference>
<keyword evidence="1" id="KW-0472">Membrane</keyword>
<feature type="transmembrane region" description="Helical" evidence="1">
    <location>
        <begin position="21"/>
        <end position="46"/>
    </location>
</feature>
<gene>
    <name evidence="2" type="ordered locus">Huta_1512</name>
</gene>
<dbReference type="eggNOG" id="arCOG09752">
    <property type="taxonomic scope" value="Archaea"/>
</dbReference>
<dbReference type="HOGENOM" id="CLU_1881021_0_0_2"/>
<evidence type="ECO:0000313" key="3">
    <source>
        <dbReference type="Proteomes" id="UP000002071"/>
    </source>
</evidence>
<dbReference type="RefSeq" id="WP_015789261.1">
    <property type="nucleotide sequence ID" value="NC_013158.1"/>
</dbReference>
<proteinExistence type="predicted"/>
<organism evidence="2 3">
    <name type="scientific">Halorhabdus utahensis (strain DSM 12940 / JCM 11049 / AX-2)</name>
    <dbReference type="NCBI Taxonomy" id="519442"/>
    <lineage>
        <taxon>Archaea</taxon>
        <taxon>Methanobacteriati</taxon>
        <taxon>Methanobacteriota</taxon>
        <taxon>Stenosarchaea group</taxon>
        <taxon>Halobacteria</taxon>
        <taxon>Halobacteriales</taxon>
        <taxon>Haloarculaceae</taxon>
        <taxon>Halorhabdus</taxon>
    </lineage>
</organism>
<feature type="transmembrane region" description="Helical" evidence="1">
    <location>
        <begin position="102"/>
        <end position="128"/>
    </location>
</feature>
<keyword evidence="1" id="KW-0812">Transmembrane</keyword>
<name>C7NPA0_HALUD</name>
<reference evidence="2 3" key="1">
    <citation type="journal article" date="2009" name="Stand. Genomic Sci.">
        <title>Complete genome sequence of Halorhabdus utahensis type strain (AX-2).</title>
        <authorList>
            <person name="Anderson I."/>
            <person name="Tindall B.J."/>
            <person name="Pomrenke H."/>
            <person name="Goker M."/>
            <person name="Lapidus A."/>
            <person name="Nolan M."/>
            <person name="Copeland A."/>
            <person name="Glavina Del Rio T."/>
            <person name="Chen F."/>
            <person name="Tice H."/>
            <person name="Cheng J.F."/>
            <person name="Lucas S."/>
            <person name="Chertkov O."/>
            <person name="Bruce D."/>
            <person name="Brettin T."/>
            <person name="Detter J.C."/>
            <person name="Han C."/>
            <person name="Goodwin L."/>
            <person name="Land M."/>
            <person name="Hauser L."/>
            <person name="Chang Y.J."/>
            <person name="Jeffries C.D."/>
            <person name="Pitluck S."/>
            <person name="Pati A."/>
            <person name="Mavromatis K."/>
            <person name="Ivanova N."/>
            <person name="Ovchinnikova G."/>
            <person name="Chen A."/>
            <person name="Palaniappan K."/>
            <person name="Chain P."/>
            <person name="Rohde M."/>
            <person name="Bristow J."/>
            <person name="Eisen J.A."/>
            <person name="Markowitz V."/>
            <person name="Hugenholtz P."/>
            <person name="Kyrpides N.C."/>
            <person name="Klenk H.P."/>
        </authorList>
    </citation>
    <scope>NUCLEOTIDE SEQUENCE [LARGE SCALE GENOMIC DNA]</scope>
    <source>
        <strain evidence="3">DSM 12940 / JCM 11049 / AX-2</strain>
    </source>
</reference>
<dbReference type="AlphaFoldDB" id="C7NPA0"/>
<protein>
    <submittedName>
        <fullName evidence="2">Uncharacterized protein</fullName>
    </submittedName>
</protein>
<keyword evidence="1" id="KW-1133">Transmembrane helix</keyword>